<evidence type="ECO:0008006" key="3">
    <source>
        <dbReference type="Google" id="ProtNLM"/>
    </source>
</evidence>
<accession>A0ABR3QB91</accession>
<organism evidence="1 2">
    <name type="scientific">Vanrija albida</name>
    <dbReference type="NCBI Taxonomy" id="181172"/>
    <lineage>
        <taxon>Eukaryota</taxon>
        <taxon>Fungi</taxon>
        <taxon>Dikarya</taxon>
        <taxon>Basidiomycota</taxon>
        <taxon>Agaricomycotina</taxon>
        <taxon>Tremellomycetes</taxon>
        <taxon>Trichosporonales</taxon>
        <taxon>Trichosporonaceae</taxon>
        <taxon>Vanrija</taxon>
    </lineage>
</organism>
<sequence>MLNILRKMTCTHHDDIAGPSTAPDTSTTQPAVFISAEYYPTIMKSILDECDRPTLIQLRLLNRKMKSVSEAYLFRHVMITDVTKDQKKGLESHTKVFEILDGEERRLPVLANCRVQIGSSSVISIGDTFAKQAAIADALAHVRILDVNTSTYQVDKLAKYFTNLDIVRIHHANTCHNLNAYPTTHFYAPTAIIYGSLLAPVPFVPVLSGENTCPTKPGKVILTPLPDRFACEGHDIDTFTPFEWSDKAHLVVNLTALAPHYSIIMSPPVTCGSTFKCFLDTLRVSLRSAINSKCPPLSITVVGLQNLLFMRYRICRLAGSLIPQNLELRQLLKSALYWPPFSTDELDNAYHHEMFGELEHFINDGKIKEMSQQEYEKTLTPDELPLEMFYNLELMKDVCSCRDGVPVSYSF</sequence>
<proteinExistence type="predicted"/>
<dbReference type="Proteomes" id="UP001565368">
    <property type="component" value="Unassembled WGS sequence"/>
</dbReference>
<protein>
    <recommendedName>
        <fullName evidence="3">F-box domain-containing protein</fullName>
    </recommendedName>
</protein>
<evidence type="ECO:0000313" key="1">
    <source>
        <dbReference type="EMBL" id="KAL1412004.1"/>
    </source>
</evidence>
<dbReference type="EMBL" id="JBBXJM010000002">
    <property type="protein sequence ID" value="KAL1412004.1"/>
    <property type="molecule type" value="Genomic_DNA"/>
</dbReference>
<evidence type="ECO:0000313" key="2">
    <source>
        <dbReference type="Proteomes" id="UP001565368"/>
    </source>
</evidence>
<dbReference type="GeneID" id="95984042"/>
<gene>
    <name evidence="1" type="ORF">Q8F55_002999</name>
</gene>
<dbReference type="RefSeq" id="XP_069211948.1">
    <property type="nucleotide sequence ID" value="XM_069351562.1"/>
</dbReference>
<name>A0ABR3QB91_9TREE</name>
<reference evidence="1 2" key="1">
    <citation type="submission" date="2023-08" db="EMBL/GenBank/DDBJ databases">
        <title>Annotated Genome Sequence of Vanrija albida AlHP1.</title>
        <authorList>
            <person name="Herzog R."/>
        </authorList>
    </citation>
    <scope>NUCLEOTIDE SEQUENCE [LARGE SCALE GENOMIC DNA]</scope>
    <source>
        <strain evidence="1 2">AlHP1</strain>
    </source>
</reference>
<comment type="caution">
    <text evidence="1">The sequence shown here is derived from an EMBL/GenBank/DDBJ whole genome shotgun (WGS) entry which is preliminary data.</text>
</comment>
<keyword evidence="2" id="KW-1185">Reference proteome</keyword>